<protein>
    <submittedName>
        <fullName evidence="3">Bug family tripartite tricarboxylate transporter substrate binding protein</fullName>
    </submittedName>
</protein>
<accession>A0ABV8NS60</accession>
<dbReference type="PROSITE" id="PS51318">
    <property type="entry name" value="TAT"/>
    <property type="match status" value="1"/>
</dbReference>
<dbReference type="PIRSF" id="PIRSF017082">
    <property type="entry name" value="YflP"/>
    <property type="match status" value="1"/>
</dbReference>
<dbReference type="InterPro" id="IPR006311">
    <property type="entry name" value="TAT_signal"/>
</dbReference>
<evidence type="ECO:0000256" key="1">
    <source>
        <dbReference type="ARBA" id="ARBA00006987"/>
    </source>
</evidence>
<sequence>MMINRRDFAKTLAAAPLALAPFMRARAQGGPYPSRPIQLVVGFPPGQASDTVARLIAKSMSDVLKQPIFINNKVGAAGIVANVFVKNSPADGYTLLLSSSGPLAINPALYQKLPYNPAKDYEAVALLDTSVEFLSTARNMPVNNLQEMIAYVKERPGKVSYGSSGYGTTAHIMMEMLKKATGMQITHVPYKGSAPMVIDLMAERVQFAFDTSSSILPQVKAGKLKTLGVSSGERDPVVPDVPTIAEQGVPGFDAAAWSGILAPAGTPAAVIEKLNAAANHALGTPEVKRHYALLGSLIDGGSADHFAQFLKKEQVKWGRAVKDSGAHMD</sequence>
<evidence type="ECO:0000313" key="3">
    <source>
        <dbReference type="EMBL" id="MFC4199835.1"/>
    </source>
</evidence>
<dbReference type="PANTHER" id="PTHR42928:SF5">
    <property type="entry name" value="BLR1237 PROTEIN"/>
    <property type="match status" value="1"/>
</dbReference>
<gene>
    <name evidence="3" type="ORF">ACFOY1_02610</name>
</gene>
<dbReference type="InterPro" id="IPR005064">
    <property type="entry name" value="BUG"/>
</dbReference>
<name>A0ABV8NS60_9BURK</name>
<reference evidence="4" key="1">
    <citation type="journal article" date="2019" name="Int. J. Syst. Evol. Microbiol.">
        <title>The Global Catalogue of Microorganisms (GCM) 10K type strain sequencing project: providing services to taxonomists for standard genome sequencing and annotation.</title>
        <authorList>
            <consortium name="The Broad Institute Genomics Platform"/>
            <consortium name="The Broad Institute Genome Sequencing Center for Infectious Disease"/>
            <person name="Wu L."/>
            <person name="Ma J."/>
        </authorList>
    </citation>
    <scope>NUCLEOTIDE SEQUENCE [LARGE SCALE GENOMIC DNA]</scope>
    <source>
        <strain evidence="4">LMG 24813</strain>
    </source>
</reference>
<dbReference type="CDD" id="cd13578">
    <property type="entry name" value="PBP2_Bug27"/>
    <property type="match status" value="1"/>
</dbReference>
<organism evidence="3 4">
    <name type="scientific">Candidimonas humi</name>
    <dbReference type="NCBI Taxonomy" id="683355"/>
    <lineage>
        <taxon>Bacteria</taxon>
        <taxon>Pseudomonadati</taxon>
        <taxon>Pseudomonadota</taxon>
        <taxon>Betaproteobacteria</taxon>
        <taxon>Burkholderiales</taxon>
        <taxon>Alcaligenaceae</taxon>
        <taxon>Candidimonas</taxon>
    </lineage>
</organism>
<proteinExistence type="inferred from homology"/>
<feature type="chain" id="PRO_5046045317" evidence="2">
    <location>
        <begin position="28"/>
        <end position="329"/>
    </location>
</feature>
<dbReference type="PANTHER" id="PTHR42928">
    <property type="entry name" value="TRICARBOXYLATE-BINDING PROTEIN"/>
    <property type="match status" value="1"/>
</dbReference>
<dbReference type="EMBL" id="JBHSBV010000001">
    <property type="protein sequence ID" value="MFC4199835.1"/>
    <property type="molecule type" value="Genomic_DNA"/>
</dbReference>
<comment type="similarity">
    <text evidence="1">Belongs to the UPF0065 (bug) family.</text>
</comment>
<dbReference type="Proteomes" id="UP001595848">
    <property type="component" value="Unassembled WGS sequence"/>
</dbReference>
<feature type="signal peptide" evidence="2">
    <location>
        <begin position="1"/>
        <end position="27"/>
    </location>
</feature>
<comment type="caution">
    <text evidence="3">The sequence shown here is derived from an EMBL/GenBank/DDBJ whole genome shotgun (WGS) entry which is preliminary data.</text>
</comment>
<evidence type="ECO:0000313" key="4">
    <source>
        <dbReference type="Proteomes" id="UP001595848"/>
    </source>
</evidence>
<keyword evidence="4" id="KW-1185">Reference proteome</keyword>
<dbReference type="RefSeq" id="WP_217962475.1">
    <property type="nucleotide sequence ID" value="NZ_JAHTBN010000001.1"/>
</dbReference>
<keyword evidence="2" id="KW-0732">Signal</keyword>
<dbReference type="Pfam" id="PF03401">
    <property type="entry name" value="TctC"/>
    <property type="match status" value="1"/>
</dbReference>
<evidence type="ECO:0000256" key="2">
    <source>
        <dbReference type="SAM" id="SignalP"/>
    </source>
</evidence>